<evidence type="ECO:0000256" key="4">
    <source>
        <dbReference type="SAM" id="MobiDB-lite"/>
    </source>
</evidence>
<name>A0A0K6FNY6_9AGAM</name>
<evidence type="ECO:0000259" key="5">
    <source>
        <dbReference type="Pfam" id="PF24883"/>
    </source>
</evidence>
<dbReference type="InterPro" id="IPR036322">
    <property type="entry name" value="WD40_repeat_dom_sf"/>
</dbReference>
<dbReference type="PROSITE" id="PS00678">
    <property type="entry name" value="WD_REPEATS_1"/>
    <property type="match status" value="6"/>
</dbReference>
<feature type="repeat" description="WD" evidence="3">
    <location>
        <begin position="622"/>
        <end position="663"/>
    </location>
</feature>
<feature type="repeat" description="WD" evidence="3">
    <location>
        <begin position="929"/>
        <end position="970"/>
    </location>
</feature>
<evidence type="ECO:0000256" key="3">
    <source>
        <dbReference type="PROSITE-ProRule" id="PRU00221"/>
    </source>
</evidence>
<proteinExistence type="predicted"/>
<dbReference type="PROSITE" id="PS50294">
    <property type="entry name" value="WD_REPEATS_REGION"/>
    <property type="match status" value="11"/>
</dbReference>
<dbReference type="PANTHER" id="PTHR19879">
    <property type="entry name" value="TRANSCRIPTION INITIATION FACTOR TFIID"/>
    <property type="match status" value="1"/>
</dbReference>
<feature type="repeat" description="WD" evidence="3">
    <location>
        <begin position="895"/>
        <end position="929"/>
    </location>
</feature>
<feature type="repeat" description="WD" evidence="3">
    <location>
        <begin position="972"/>
        <end position="1004"/>
    </location>
</feature>
<feature type="repeat" description="WD" evidence="3">
    <location>
        <begin position="665"/>
        <end position="699"/>
    </location>
</feature>
<protein>
    <submittedName>
        <fullName evidence="6">Putative WD repeat-containing protein alr2800 [Nostoc sp, PCC 7120]</fullName>
    </submittedName>
</protein>
<dbReference type="CDD" id="cd00200">
    <property type="entry name" value="WD40"/>
    <property type="match status" value="2"/>
</dbReference>
<evidence type="ECO:0000313" key="7">
    <source>
        <dbReference type="Proteomes" id="UP000044841"/>
    </source>
</evidence>
<dbReference type="SMART" id="SM00320">
    <property type="entry name" value="WD40"/>
    <property type="match status" value="14"/>
</dbReference>
<dbReference type="Proteomes" id="UP000044841">
    <property type="component" value="Unassembled WGS sequence"/>
</dbReference>
<dbReference type="InterPro" id="IPR015943">
    <property type="entry name" value="WD40/YVTN_repeat-like_dom_sf"/>
</dbReference>
<accession>A0A0K6FNY6</accession>
<dbReference type="PRINTS" id="PR00320">
    <property type="entry name" value="GPROTEINBRPT"/>
</dbReference>
<reference evidence="6 7" key="1">
    <citation type="submission" date="2015-07" db="EMBL/GenBank/DDBJ databases">
        <authorList>
            <person name="Noorani M."/>
        </authorList>
    </citation>
    <scope>NUCLEOTIDE SEQUENCE [LARGE SCALE GENOMIC DNA]</scope>
    <source>
        <strain evidence="6">BBA 69670</strain>
    </source>
</reference>
<dbReference type="Pfam" id="PF24883">
    <property type="entry name" value="NPHP3_N"/>
    <property type="match status" value="1"/>
</dbReference>
<organism evidence="6 7">
    <name type="scientific">Rhizoctonia solani</name>
    <dbReference type="NCBI Taxonomy" id="456999"/>
    <lineage>
        <taxon>Eukaryota</taxon>
        <taxon>Fungi</taxon>
        <taxon>Dikarya</taxon>
        <taxon>Basidiomycota</taxon>
        <taxon>Agaricomycotina</taxon>
        <taxon>Agaricomycetes</taxon>
        <taxon>Cantharellales</taxon>
        <taxon>Ceratobasidiaceae</taxon>
        <taxon>Rhizoctonia</taxon>
    </lineage>
</organism>
<evidence type="ECO:0000313" key="6">
    <source>
        <dbReference type="EMBL" id="CUA67980.1"/>
    </source>
</evidence>
<feature type="repeat" description="WD" evidence="3">
    <location>
        <begin position="712"/>
        <end position="753"/>
    </location>
</feature>
<feature type="compositionally biased region" description="Low complexity" evidence="4">
    <location>
        <begin position="1137"/>
        <end position="1151"/>
    </location>
</feature>
<dbReference type="AlphaFoldDB" id="A0A0K6FNY6"/>
<feature type="repeat" description="WD" evidence="3">
    <location>
        <begin position="846"/>
        <end position="887"/>
    </location>
</feature>
<feature type="repeat" description="WD" evidence="3">
    <location>
        <begin position="1015"/>
        <end position="1056"/>
    </location>
</feature>
<feature type="compositionally biased region" description="Polar residues" evidence="4">
    <location>
        <begin position="1154"/>
        <end position="1163"/>
    </location>
</feature>
<dbReference type="InterPro" id="IPR027417">
    <property type="entry name" value="P-loop_NTPase"/>
</dbReference>
<evidence type="ECO:0000256" key="2">
    <source>
        <dbReference type="ARBA" id="ARBA00022737"/>
    </source>
</evidence>
<feature type="domain" description="Nephrocystin 3-like N-terminal" evidence="5">
    <location>
        <begin position="1"/>
        <end position="147"/>
    </location>
</feature>
<dbReference type="SUPFAM" id="SSF52540">
    <property type="entry name" value="P-loop containing nucleoside triphosphate hydrolases"/>
    <property type="match status" value="1"/>
</dbReference>
<dbReference type="PANTHER" id="PTHR19879:SF9">
    <property type="entry name" value="TRANSCRIPTION INITIATION FACTOR TFIID SUBUNIT 5"/>
    <property type="match status" value="1"/>
</dbReference>
<dbReference type="Pfam" id="PF00400">
    <property type="entry name" value="WD40"/>
    <property type="match status" value="13"/>
</dbReference>
<gene>
    <name evidence="6" type="ORF">RSOLAG22IIIB_07664</name>
</gene>
<keyword evidence="2" id="KW-0677">Repeat</keyword>
<keyword evidence="7" id="KW-1185">Reference proteome</keyword>
<dbReference type="Gene3D" id="2.130.10.10">
    <property type="entry name" value="YVTN repeat-like/Quinoprotein amine dehydrogenase"/>
    <property type="match status" value="5"/>
</dbReference>
<keyword evidence="1 3" id="KW-0853">WD repeat</keyword>
<dbReference type="EMBL" id="CYGV01000280">
    <property type="protein sequence ID" value="CUA67980.1"/>
    <property type="molecule type" value="Genomic_DNA"/>
</dbReference>
<feature type="repeat" description="WD" evidence="3">
    <location>
        <begin position="578"/>
        <end position="619"/>
    </location>
</feature>
<dbReference type="PROSITE" id="PS50082">
    <property type="entry name" value="WD_REPEATS_2"/>
    <property type="match status" value="12"/>
</dbReference>
<dbReference type="SUPFAM" id="SSF50978">
    <property type="entry name" value="WD40 repeat-like"/>
    <property type="match status" value="2"/>
</dbReference>
<evidence type="ECO:0000256" key="1">
    <source>
        <dbReference type="ARBA" id="ARBA00022574"/>
    </source>
</evidence>
<feature type="repeat" description="WD" evidence="3">
    <location>
        <begin position="798"/>
        <end position="839"/>
    </location>
</feature>
<dbReference type="InterPro" id="IPR020472">
    <property type="entry name" value="WD40_PAC1"/>
</dbReference>
<dbReference type="InterPro" id="IPR019775">
    <property type="entry name" value="WD40_repeat_CS"/>
</dbReference>
<dbReference type="InterPro" id="IPR056884">
    <property type="entry name" value="NPHP3-like_N"/>
</dbReference>
<feature type="region of interest" description="Disordered" evidence="4">
    <location>
        <begin position="1133"/>
        <end position="1170"/>
    </location>
</feature>
<sequence>MWISGQAGMGKTSVAASVCQYLDGIRALAGTFFCQRNDPNLSDPLRLINNLVHEIASRCPPYAHGVANAIRANRTLCTAHLSIRYEGLVKGPLGKLRSGSVSAPAPLVVVIDALDECGDWSSRKRLLHMLYDMSRLVPWLKLIFTARPEGDISQEFRKHFTHEPIVHLQTYDASNDISAYIQDQLGELAEEEQWPDTSIDQLCTMAQGLFLWAALATNYIKQSTSPALSRLQQVLDNRKSFVTDYFDALYTGVLNTAMNDQNDDTKQAYNRCIGAILSSLEHEPLAIPDLQYLLVASNQVGKGTLERVVASLGPIVQLIDGQYVKFHHSSFKDYSTNSSRSGDFHVDLEQYAANLANCCLEVMQRDLRFNICGLKTSYLLNSEVPDLKRRIHSHIGPALKHACTHWISYFKSSPNQALVKTITKFLEAPQLMYWIEVLSLLGRIDLAIAEISKLKSLKLTRFVGWGLVMSRAKDAQQFLLSFYDVIAASTPHLYISALPFSPTGSLTARKMRSHFPNTIAVTKGADSTWHPCIKTITHPQAIQSLSISPDGLKIITGYSDGSVCLWDKQTGTRSSELLVGHKDAVTCVAFSSSHNLAASSSQDTTIRVWVLEENLKITSHELSGHSGSVNSIAFSPDSAIIASGSSDKTIRLWDLKTRRSVSGAYVGHSSRVSSVAFSHDGTRLASGSWDKTIRVWSVDLVNMKLAENPLLITAHSDAVTCIAFSFDGSKIVSGSVDKTMQMWDVQKGSKISLSSSPKHSDTVTSIAFSTNGKFIVSSSSDGAIQLWNATTFAAYSHPFGHFSPVNSIVLSPDDSHIVSGSTDMTTRVWDIGTYPKTKTTTTPPPFVGHTSTITFIAISTDGTRVASASSDGTLRLWNSETGALIGNPFNCSYHVYCVAISPDGSRIVSGSSDQILKLWDVNSRALIHSSQHTHVIRCVAFSPDGALIAFASDDHKVHFVDASSFKTTGDPLEGHTSTINSIAFSPEGVYIASASSDRSAILWSTISRGSLAKPFSGHSHGIKSVAFAPYGAQLLCGAENGTMRLWDIETGSAVLTFTGKSVSINAVGFSLDGTYIVSGSISNTSTVQLWNTETGQAIGQPIAGPSNYPQCIAFSPDGSRVLFGCSDYQIRTQTLDGSNPPGTSTSDPPGSFRWPSNPQNLSSHPHRPGWVSHDQKSLAFWLPAQYQLPAQLWDTHKQVPHPQTFLNYSKFVHGTAWTKVARSS</sequence>
<feature type="repeat" description="WD" evidence="3">
    <location>
        <begin position="535"/>
        <end position="576"/>
    </location>
</feature>
<feature type="repeat" description="WD" evidence="3">
    <location>
        <begin position="756"/>
        <end position="791"/>
    </location>
</feature>
<dbReference type="InterPro" id="IPR001680">
    <property type="entry name" value="WD40_rpt"/>
</dbReference>
<dbReference type="Gene3D" id="3.40.50.300">
    <property type="entry name" value="P-loop containing nucleotide triphosphate hydrolases"/>
    <property type="match status" value="1"/>
</dbReference>